<evidence type="ECO:0000313" key="2">
    <source>
        <dbReference type="EMBL" id="KAL1864636.1"/>
    </source>
</evidence>
<feature type="compositionally biased region" description="Low complexity" evidence="1">
    <location>
        <begin position="380"/>
        <end position="400"/>
    </location>
</feature>
<dbReference type="EMBL" id="JAZHXJ010000322">
    <property type="protein sequence ID" value="KAL1864636.1"/>
    <property type="molecule type" value="Genomic_DNA"/>
</dbReference>
<feature type="compositionally biased region" description="Polar residues" evidence="1">
    <location>
        <begin position="233"/>
        <end position="248"/>
    </location>
</feature>
<dbReference type="Proteomes" id="UP001586593">
    <property type="component" value="Unassembled WGS sequence"/>
</dbReference>
<feature type="compositionally biased region" description="Low complexity" evidence="1">
    <location>
        <begin position="275"/>
        <end position="289"/>
    </location>
</feature>
<feature type="region of interest" description="Disordered" evidence="1">
    <location>
        <begin position="591"/>
        <end position="675"/>
    </location>
</feature>
<proteinExistence type="predicted"/>
<gene>
    <name evidence="2" type="ORF">VTK73DRAFT_5764</name>
</gene>
<feature type="compositionally biased region" description="Polar residues" evidence="1">
    <location>
        <begin position="337"/>
        <end position="351"/>
    </location>
</feature>
<feature type="compositionally biased region" description="Polar residues" evidence="1">
    <location>
        <begin position="359"/>
        <end position="379"/>
    </location>
</feature>
<evidence type="ECO:0008006" key="4">
    <source>
        <dbReference type="Google" id="ProtNLM"/>
    </source>
</evidence>
<keyword evidence="3" id="KW-1185">Reference proteome</keyword>
<evidence type="ECO:0000256" key="1">
    <source>
        <dbReference type="SAM" id="MobiDB-lite"/>
    </source>
</evidence>
<reference evidence="2 3" key="1">
    <citation type="journal article" date="2024" name="Commun. Biol.">
        <title>Comparative genomic analysis of thermophilic fungi reveals convergent evolutionary adaptations and gene losses.</title>
        <authorList>
            <person name="Steindorff A.S."/>
            <person name="Aguilar-Pontes M.V."/>
            <person name="Robinson A.J."/>
            <person name="Andreopoulos B."/>
            <person name="LaButti K."/>
            <person name="Kuo A."/>
            <person name="Mondo S."/>
            <person name="Riley R."/>
            <person name="Otillar R."/>
            <person name="Haridas S."/>
            <person name="Lipzen A."/>
            <person name="Grimwood J."/>
            <person name="Schmutz J."/>
            <person name="Clum A."/>
            <person name="Reid I.D."/>
            <person name="Moisan M.C."/>
            <person name="Butler G."/>
            <person name="Nguyen T.T.M."/>
            <person name="Dewar K."/>
            <person name="Conant G."/>
            <person name="Drula E."/>
            <person name="Henrissat B."/>
            <person name="Hansel C."/>
            <person name="Singer S."/>
            <person name="Hutchinson M.I."/>
            <person name="de Vries R.P."/>
            <person name="Natvig D.O."/>
            <person name="Powell A.J."/>
            <person name="Tsang A."/>
            <person name="Grigoriev I.V."/>
        </authorList>
    </citation>
    <scope>NUCLEOTIDE SEQUENCE [LARGE SCALE GENOMIC DNA]</scope>
    <source>
        <strain evidence="2 3">ATCC 24622</strain>
    </source>
</reference>
<sequence>MARRSARLASASKASKSTTTAPNLSSLAERQDSPAAGATSGIDAIVSSPVHVPKTPADSTPAKPPMSEMHPSKVHATMGPPSSGLRLGFTDIQPSTAAAGDLPPATLATPSKIAIPSSPFTFRFNRPAAAAPPATDVELGPEARRMMDELREEAQKIKEDLIAKREAERREEEESQGNSRKIAQPKRKAGRFSAAHMAQFKKMDSIENHPSAYRAQLGGRSTFLAKGLKRTQSRANLNESDSGHSTPSKGLKRTQSRAHLAESDSVRSTKNNNTSANNHSGASSQSAASKGEHEAAPSAKRARKRLDDDDAPCQRPASRDTSFIPRPKSSGKDVSGSAPSLASLMTPTKSSLARAATVKTPTSSLVKSPSRSTLNGLQRSATASNVAAAAGAASTSTAPTVTIRSPKTRLSKVKSLLRGSKPSIPQGTSAAPVPSATSSISSSPVRLHKALPPLPISTPSGRKLVRPAPTTTPRIRKVEPETRPASVKSGIPRPHPRRVLGEVYYPTLDGVMAKDSGEDGGVVSYPDLSARKNQIESSDEQPKKTTIIPPAVPGTFTFRSDHTIRFGSASPTGFGASPGQSSVRHVRPSILPTAKMPGSFPSSLLLQSTSNSPNKENEPPTEEEEQPAFIRAVPHGIINKKRHRVSADGEDDSDREAAERAAKKRKAAIEEVPEDESLFAPRLLGALSAKKPQLSSPSRLRTPVKAGTPSPKKKPVLSLSRLHMLARPKLRK</sequence>
<organism evidence="2 3">
    <name type="scientific">Phialemonium thermophilum</name>
    <dbReference type="NCBI Taxonomy" id="223376"/>
    <lineage>
        <taxon>Eukaryota</taxon>
        <taxon>Fungi</taxon>
        <taxon>Dikarya</taxon>
        <taxon>Ascomycota</taxon>
        <taxon>Pezizomycotina</taxon>
        <taxon>Sordariomycetes</taxon>
        <taxon>Sordariomycetidae</taxon>
        <taxon>Cephalothecales</taxon>
        <taxon>Cephalothecaceae</taxon>
        <taxon>Phialemonium</taxon>
    </lineage>
</organism>
<comment type="caution">
    <text evidence="2">The sequence shown here is derived from an EMBL/GenBank/DDBJ whole genome shotgun (WGS) entry which is preliminary data.</text>
</comment>
<accession>A0ABR3WLV6</accession>
<name>A0ABR3WLV6_9PEZI</name>
<protein>
    <recommendedName>
        <fullName evidence="4">Erythromycin esterase</fullName>
    </recommendedName>
</protein>
<feature type="region of interest" description="Disordered" evidence="1">
    <location>
        <begin position="1"/>
        <end position="89"/>
    </location>
</feature>
<feature type="compositionally biased region" description="Basic and acidic residues" evidence="1">
    <location>
        <begin position="152"/>
        <end position="172"/>
    </location>
</feature>
<feature type="compositionally biased region" description="Low complexity" evidence="1">
    <location>
        <begin position="428"/>
        <end position="445"/>
    </location>
</feature>
<feature type="region of interest" description="Disordered" evidence="1">
    <location>
        <begin position="152"/>
        <end position="495"/>
    </location>
</feature>
<feature type="region of interest" description="Disordered" evidence="1">
    <location>
        <begin position="687"/>
        <end position="732"/>
    </location>
</feature>
<feature type="region of interest" description="Disordered" evidence="1">
    <location>
        <begin position="534"/>
        <end position="555"/>
    </location>
</feature>
<feature type="compositionally biased region" description="Low complexity" evidence="1">
    <location>
        <begin position="7"/>
        <end position="21"/>
    </location>
</feature>
<evidence type="ECO:0000313" key="3">
    <source>
        <dbReference type="Proteomes" id="UP001586593"/>
    </source>
</evidence>